<feature type="chain" id="PRO_5046179746" description="Cohesin domain-containing protein" evidence="3">
    <location>
        <begin position="23"/>
        <end position="343"/>
    </location>
</feature>
<evidence type="ECO:0000313" key="4">
    <source>
        <dbReference type="EMBL" id="GFZ33954.1"/>
    </source>
</evidence>
<evidence type="ECO:0000256" key="3">
    <source>
        <dbReference type="SAM" id="SignalP"/>
    </source>
</evidence>
<dbReference type="InterPro" id="IPR008965">
    <property type="entry name" value="CBM2/CBM3_carb-bd_dom_sf"/>
</dbReference>
<feature type="signal peptide" evidence="3">
    <location>
        <begin position="1"/>
        <end position="22"/>
    </location>
</feature>
<keyword evidence="2" id="KW-0812">Transmembrane</keyword>
<feature type="compositionally biased region" description="Polar residues" evidence="1">
    <location>
        <begin position="280"/>
        <end position="300"/>
    </location>
</feature>
<name>A0ABQ1EGY8_9CLOT</name>
<comment type="caution">
    <text evidence="4">The sequence shown here is derived from an EMBL/GenBank/DDBJ whole genome shotgun (WGS) entry which is preliminary data.</text>
</comment>
<feature type="compositionally biased region" description="Polar residues" evidence="1">
    <location>
        <begin position="168"/>
        <end position="181"/>
    </location>
</feature>
<feature type="region of interest" description="Disordered" evidence="1">
    <location>
        <begin position="245"/>
        <end position="309"/>
    </location>
</feature>
<proteinExistence type="predicted"/>
<keyword evidence="2" id="KW-1133">Transmembrane helix</keyword>
<feature type="compositionally biased region" description="Low complexity" evidence="1">
    <location>
        <begin position="257"/>
        <end position="276"/>
    </location>
</feature>
<feature type="compositionally biased region" description="Low complexity" evidence="1">
    <location>
        <begin position="203"/>
        <end position="222"/>
    </location>
</feature>
<reference evidence="4 5" key="1">
    <citation type="journal article" date="2021" name="Int. J. Syst. Evol. Microbiol.">
        <title>Clostridium zeae sp. nov., isolated from corn silage.</title>
        <authorList>
            <person name="Kobayashi H."/>
            <person name="Tanizawa Y."/>
            <person name="Yagura M."/>
            <person name="Sakamoto M."/>
            <person name="Ohkuma M."/>
            <person name="Tohno M."/>
        </authorList>
    </citation>
    <scope>NUCLEOTIDE SEQUENCE [LARGE SCALE GENOMIC DNA]</scope>
    <source>
        <strain evidence="4 5">CSC2</strain>
    </source>
</reference>
<keyword evidence="3" id="KW-0732">Signal</keyword>
<sequence length="343" mass="36333">MKFKIVIVALLFMIMLNTTVYAAGTQVDVNINGNVKSGNSVDIIFNVKDVSRLYAGSIEFTYDTSVMKVESINGGEFIKTNNPKIMEFGGDTAKNGNIADYYFTCVGKVEGFTGSGSFVVIKANVLNQDKFNIYKKNLKIQLVERNTNNEMKDITYTISGDVKDEAPPNNSGSAEPSNSSGKDAVNENGTGTGKSDESDKGQNSSGSGSASNNSGSKANNSSDSKEDKGFIATVIDNIKSIFSGSSSKEADKKQIDNSSADNNKSNTSSTNNSNDKNSAENKANTATDSTKSNQDTVDQGSKNVSSNASSKSNNFGIVVGVVILVVLLVASGGLIIKKRNNKK</sequence>
<evidence type="ECO:0000256" key="1">
    <source>
        <dbReference type="SAM" id="MobiDB-lite"/>
    </source>
</evidence>
<evidence type="ECO:0000256" key="2">
    <source>
        <dbReference type="SAM" id="Phobius"/>
    </source>
</evidence>
<gene>
    <name evidence="4" type="ORF">CSC2_44800</name>
</gene>
<dbReference type="RefSeq" id="WP_206872465.1">
    <property type="nucleotide sequence ID" value="NZ_BMBA01000008.1"/>
</dbReference>
<evidence type="ECO:0000313" key="5">
    <source>
        <dbReference type="Proteomes" id="UP000663802"/>
    </source>
</evidence>
<protein>
    <recommendedName>
        <fullName evidence="6">Cohesin domain-containing protein</fullName>
    </recommendedName>
</protein>
<feature type="region of interest" description="Disordered" evidence="1">
    <location>
        <begin position="160"/>
        <end position="225"/>
    </location>
</feature>
<dbReference type="Proteomes" id="UP000663802">
    <property type="component" value="Unassembled WGS sequence"/>
</dbReference>
<dbReference type="EMBL" id="BMBA01000008">
    <property type="protein sequence ID" value="GFZ33954.1"/>
    <property type="molecule type" value="Genomic_DNA"/>
</dbReference>
<organism evidence="4 5">
    <name type="scientific">Clostridium zeae</name>
    <dbReference type="NCBI Taxonomy" id="2759022"/>
    <lineage>
        <taxon>Bacteria</taxon>
        <taxon>Bacillati</taxon>
        <taxon>Bacillota</taxon>
        <taxon>Clostridia</taxon>
        <taxon>Eubacteriales</taxon>
        <taxon>Clostridiaceae</taxon>
        <taxon>Clostridium</taxon>
    </lineage>
</organism>
<accession>A0ABQ1EGY8</accession>
<keyword evidence="2" id="KW-0472">Membrane</keyword>
<feature type="transmembrane region" description="Helical" evidence="2">
    <location>
        <begin position="315"/>
        <end position="336"/>
    </location>
</feature>
<dbReference type="SUPFAM" id="SSF49384">
    <property type="entry name" value="Carbohydrate-binding domain"/>
    <property type="match status" value="1"/>
</dbReference>
<keyword evidence="5" id="KW-1185">Reference proteome</keyword>
<evidence type="ECO:0008006" key="6">
    <source>
        <dbReference type="Google" id="ProtNLM"/>
    </source>
</evidence>